<evidence type="ECO:0000313" key="3">
    <source>
        <dbReference type="EMBL" id="POM81825.1"/>
    </source>
</evidence>
<dbReference type="InterPro" id="IPR001584">
    <property type="entry name" value="Integrase_cat-core"/>
</dbReference>
<evidence type="ECO:0000259" key="2">
    <source>
        <dbReference type="PROSITE" id="PS50994"/>
    </source>
</evidence>
<feature type="domain" description="Integrase catalytic" evidence="2">
    <location>
        <begin position="175"/>
        <end position="330"/>
    </location>
</feature>
<proteinExistence type="predicted"/>
<comment type="caution">
    <text evidence="3">The sequence shown here is derived from an EMBL/GenBank/DDBJ whole genome shotgun (WGS) entry which is preliminary data.</text>
</comment>
<dbReference type="OrthoDB" id="102286at2759"/>
<dbReference type="InterPro" id="IPR012337">
    <property type="entry name" value="RNaseH-like_sf"/>
</dbReference>
<reference evidence="3 4" key="1">
    <citation type="journal article" date="2017" name="Genome Biol. Evol.">
        <title>Phytophthora megakarya and P. palmivora, closely related causal agents of cacao black pod rot, underwent increases in genome sizes and gene numbers by different mechanisms.</title>
        <authorList>
            <person name="Ali S.S."/>
            <person name="Shao J."/>
            <person name="Lary D.J."/>
            <person name="Kronmiller B."/>
            <person name="Shen D."/>
            <person name="Strem M.D."/>
            <person name="Amoako-Attah I."/>
            <person name="Akrofi A.Y."/>
            <person name="Begoude B.A."/>
            <person name="Ten Hoopen G.M."/>
            <person name="Coulibaly K."/>
            <person name="Kebe B.I."/>
            <person name="Melnick R.L."/>
            <person name="Guiltinan M.J."/>
            <person name="Tyler B.M."/>
            <person name="Meinhardt L.W."/>
            <person name="Bailey B.A."/>
        </authorList>
    </citation>
    <scope>NUCLEOTIDE SEQUENCE [LARGE SCALE GENOMIC DNA]</scope>
    <source>
        <strain evidence="4">sbr112.9</strain>
    </source>
</reference>
<feature type="region of interest" description="Disordered" evidence="1">
    <location>
        <begin position="1"/>
        <end position="25"/>
    </location>
</feature>
<dbReference type="EMBL" id="NCKW01000012">
    <property type="protein sequence ID" value="POM81825.1"/>
    <property type="molecule type" value="Genomic_DNA"/>
</dbReference>
<dbReference type="PANTHER" id="PTHR37984:SF15">
    <property type="entry name" value="INTEGRASE CATALYTIC DOMAIN-CONTAINING PROTEIN"/>
    <property type="match status" value="1"/>
</dbReference>
<dbReference type="AlphaFoldDB" id="A0A2P4YVJ1"/>
<keyword evidence="4" id="KW-1185">Reference proteome</keyword>
<dbReference type="InterPro" id="IPR050951">
    <property type="entry name" value="Retrovirus_Pol_polyprotein"/>
</dbReference>
<accession>A0A2P4YVJ1</accession>
<gene>
    <name evidence="3" type="ORF">PHPALM_150</name>
</gene>
<dbReference type="Gene3D" id="3.30.420.10">
    <property type="entry name" value="Ribonuclease H-like superfamily/Ribonuclease H"/>
    <property type="match status" value="1"/>
</dbReference>
<feature type="compositionally biased region" description="Basic and acidic residues" evidence="1">
    <location>
        <begin position="1"/>
        <end position="21"/>
    </location>
</feature>
<dbReference type="PROSITE" id="PS50994">
    <property type="entry name" value="INTEGRASE"/>
    <property type="match status" value="1"/>
</dbReference>
<dbReference type="GO" id="GO:0003676">
    <property type="term" value="F:nucleic acid binding"/>
    <property type="evidence" value="ECO:0007669"/>
    <property type="project" value="InterPro"/>
</dbReference>
<name>A0A2P4YVJ1_9STRA</name>
<dbReference type="Proteomes" id="UP000237271">
    <property type="component" value="Unassembled WGS sequence"/>
</dbReference>
<dbReference type="PANTHER" id="PTHR37984">
    <property type="entry name" value="PROTEIN CBG26694"/>
    <property type="match status" value="1"/>
</dbReference>
<evidence type="ECO:0000313" key="4">
    <source>
        <dbReference type="Proteomes" id="UP000237271"/>
    </source>
</evidence>
<dbReference type="InterPro" id="IPR036397">
    <property type="entry name" value="RNaseH_sf"/>
</dbReference>
<organism evidence="3 4">
    <name type="scientific">Phytophthora palmivora</name>
    <dbReference type="NCBI Taxonomy" id="4796"/>
    <lineage>
        <taxon>Eukaryota</taxon>
        <taxon>Sar</taxon>
        <taxon>Stramenopiles</taxon>
        <taxon>Oomycota</taxon>
        <taxon>Peronosporomycetes</taxon>
        <taxon>Peronosporales</taxon>
        <taxon>Peronosporaceae</taxon>
        <taxon>Phytophthora</taxon>
    </lineage>
</organism>
<dbReference type="GO" id="GO:0015074">
    <property type="term" value="P:DNA integration"/>
    <property type="evidence" value="ECO:0007669"/>
    <property type="project" value="InterPro"/>
</dbReference>
<protein>
    <submittedName>
        <fullName evidence="3">Retrotransposable element tf2</fullName>
    </submittedName>
</protein>
<evidence type="ECO:0000256" key="1">
    <source>
        <dbReference type="SAM" id="MobiDB-lite"/>
    </source>
</evidence>
<dbReference type="SUPFAM" id="SSF53098">
    <property type="entry name" value="Ribonuclease H-like"/>
    <property type="match status" value="1"/>
</dbReference>
<sequence length="330" mass="38380">MLTNDTIKRSEEDLKGNHEPDNVGSRKAKQFLLKNDLTYPVLIKCKDNFLKPDQPVCLPMERGIEQRIDIQTIYRQQWRLSPEQNAEIDKRRYSEQYDEIAIALFTLLKKKNYLEDYNFKTLKRRLSDTPVLHLPEFTRQKHRIIAEVHDSNYDGHPIEKYIADCEDCRRDKPSLSPTPRLMEPVQIQDERLRSISMDFITFTSHKERFHFIATTKTVSAPEVAILFTFNIWSLHDMPQDIVSDRDAKFISGFWSQAIENVGAKLKMAATYTAQGGGQAERMNRTLEEYLRCFMSSFQDDWDVHLANASFAISSAINSCIKMSPFQIDLG</sequence>